<dbReference type="OrthoDB" id="9803968at2"/>
<dbReference type="EMBL" id="FSRK01000001">
    <property type="protein sequence ID" value="SIO06399.1"/>
    <property type="molecule type" value="Genomic_DNA"/>
</dbReference>
<proteinExistence type="predicted"/>
<dbReference type="AlphaFoldDB" id="A0A1N6GFR6"/>
<dbReference type="Gene3D" id="3.40.50.12780">
    <property type="entry name" value="N-terminal domain of ligase-like"/>
    <property type="match status" value="2"/>
</dbReference>
<evidence type="ECO:0000256" key="1">
    <source>
        <dbReference type="ARBA" id="ARBA00022598"/>
    </source>
</evidence>
<accession>A0A1N6GFR6</accession>
<keyword evidence="2" id="KW-0276">Fatty acid metabolism</keyword>
<dbReference type="Proteomes" id="UP000185207">
    <property type="component" value="Unassembled WGS sequence"/>
</dbReference>
<dbReference type="PROSITE" id="PS00455">
    <property type="entry name" value="AMP_BINDING"/>
    <property type="match status" value="1"/>
</dbReference>
<dbReference type="PANTHER" id="PTHR43272:SF32">
    <property type="entry name" value="AMP-DEPENDENT SYNTHETASE_LIGASE DOMAIN-CONTAINING PROTEIN"/>
    <property type="match status" value="1"/>
</dbReference>
<dbReference type="Pfam" id="PF23562">
    <property type="entry name" value="AMP-binding_C_3"/>
    <property type="match status" value="1"/>
</dbReference>
<feature type="domain" description="AMP-dependent synthetase/ligase" evidence="4">
    <location>
        <begin position="9"/>
        <end position="413"/>
    </location>
</feature>
<evidence type="ECO:0000256" key="3">
    <source>
        <dbReference type="ARBA" id="ARBA00023098"/>
    </source>
</evidence>
<gene>
    <name evidence="5" type="ORF">SAMN05444409_1825</name>
</gene>
<sequence>MNIAEFLNKNVKRFPQKASVGFKKNNEWKELTWARFQKTVFKTANALAEAGVQKDDKVAIFADNSPEWMMMDLATLCLGAVTVPIYSTNGTEQVEYIINHAEPKIILAGNEEQYDICHELLSKSQNVELIISAKSSFKLKDKSITLQDFIENTSDKFYIVERTNEDVATIIYTSGTSGIPKGVMITHGNFQDTFDKHVKFFNFKNFEGEHSLAFLPLSHVFERSWTLFCFSQGAKVSFLENPKLIASALVEVRPTTMCSVPRFYQKIYAGIHEMLSAASPIKKKIFAWAIENGSQVSELKRNQQDVPFLLNQKYKIANALVFNKIKTKLGGRLWFMPCGGASISEEVTKFFDAMGIHITVGYGMTETTATVTAFPFTKYKYGSAGKLLGDSQIKIGENNEILVKGSGIMKGYYKNPEETAKVFTEDGWMKTGDAGIFDNEGNLTITDRIKDLMKTSNGKYIAPQPIENMFSNNSYINQIMLIAEDKPFVSALIVPNFETLEEKLKTLSVTFTNWKEVVENEKVQKFYQELIDGIQSNVSSFEKIKKFILMPADFEIQNGEITPTLKIKRNIVLQKYSDKIDTIYNK</sequence>
<dbReference type="CDD" id="cd05907">
    <property type="entry name" value="VL_LC_FACS_like"/>
    <property type="match status" value="1"/>
</dbReference>
<protein>
    <submittedName>
        <fullName evidence="5">Long-chain acyl-CoA synthetase</fullName>
    </submittedName>
</protein>
<organism evidence="5 6">
    <name type="scientific">Epilithonimonas zeae</name>
    <dbReference type="NCBI Taxonomy" id="1416779"/>
    <lineage>
        <taxon>Bacteria</taxon>
        <taxon>Pseudomonadati</taxon>
        <taxon>Bacteroidota</taxon>
        <taxon>Flavobacteriia</taxon>
        <taxon>Flavobacteriales</taxon>
        <taxon>Weeksellaceae</taxon>
        <taxon>Chryseobacterium group</taxon>
        <taxon>Epilithonimonas</taxon>
    </lineage>
</organism>
<evidence type="ECO:0000259" key="4">
    <source>
        <dbReference type="Pfam" id="PF00501"/>
    </source>
</evidence>
<evidence type="ECO:0000313" key="5">
    <source>
        <dbReference type="EMBL" id="SIO06399.1"/>
    </source>
</evidence>
<dbReference type="PANTHER" id="PTHR43272">
    <property type="entry name" value="LONG-CHAIN-FATTY-ACID--COA LIGASE"/>
    <property type="match status" value="1"/>
</dbReference>
<dbReference type="InterPro" id="IPR020845">
    <property type="entry name" value="AMP-binding_CS"/>
</dbReference>
<dbReference type="InterPro" id="IPR042099">
    <property type="entry name" value="ANL_N_sf"/>
</dbReference>
<dbReference type="Pfam" id="PF00501">
    <property type="entry name" value="AMP-binding"/>
    <property type="match status" value="1"/>
</dbReference>
<dbReference type="InterPro" id="IPR000873">
    <property type="entry name" value="AMP-dep_synth/lig_dom"/>
</dbReference>
<dbReference type="RefSeq" id="WP_074234869.1">
    <property type="nucleotide sequence ID" value="NZ_FSRK01000001.1"/>
</dbReference>
<name>A0A1N6GFR6_9FLAO</name>
<evidence type="ECO:0000256" key="2">
    <source>
        <dbReference type="ARBA" id="ARBA00022832"/>
    </source>
</evidence>
<dbReference type="STRING" id="1416779.SAMN05444409_1825"/>
<dbReference type="GO" id="GO:0004467">
    <property type="term" value="F:long-chain fatty acid-CoA ligase activity"/>
    <property type="evidence" value="ECO:0007669"/>
    <property type="project" value="TreeGrafter"/>
</dbReference>
<dbReference type="GO" id="GO:0016020">
    <property type="term" value="C:membrane"/>
    <property type="evidence" value="ECO:0007669"/>
    <property type="project" value="TreeGrafter"/>
</dbReference>
<keyword evidence="3" id="KW-0443">Lipid metabolism</keyword>
<reference evidence="6" key="1">
    <citation type="submission" date="2016-11" db="EMBL/GenBank/DDBJ databases">
        <authorList>
            <person name="Varghese N."/>
            <person name="Submissions S."/>
        </authorList>
    </citation>
    <scope>NUCLEOTIDE SEQUENCE [LARGE SCALE GENOMIC DNA]</scope>
    <source>
        <strain evidence="6">DSM 27623</strain>
    </source>
</reference>
<keyword evidence="6" id="KW-1185">Reference proteome</keyword>
<dbReference type="SUPFAM" id="SSF56801">
    <property type="entry name" value="Acetyl-CoA synthetase-like"/>
    <property type="match status" value="1"/>
</dbReference>
<keyword evidence="1" id="KW-0436">Ligase</keyword>
<evidence type="ECO:0000313" key="6">
    <source>
        <dbReference type="Proteomes" id="UP000185207"/>
    </source>
</evidence>